<dbReference type="SMART" id="SM00530">
    <property type="entry name" value="HTH_XRE"/>
    <property type="match status" value="1"/>
</dbReference>
<reference evidence="2 3" key="1">
    <citation type="submission" date="2017-12" db="EMBL/GenBank/DDBJ databases">
        <title>Sequencing the genomes of 1000 Actinobacteria strains.</title>
        <authorList>
            <person name="Klenk H.-P."/>
        </authorList>
    </citation>
    <scope>NUCLEOTIDE SEQUENCE [LARGE SCALE GENOMIC DNA]</scope>
    <source>
        <strain evidence="2 3">DSM 44489</strain>
    </source>
</reference>
<accession>A0A2N3VG72</accession>
<evidence type="ECO:0000259" key="1">
    <source>
        <dbReference type="PROSITE" id="PS50943"/>
    </source>
</evidence>
<dbReference type="GO" id="GO:0003677">
    <property type="term" value="F:DNA binding"/>
    <property type="evidence" value="ECO:0007669"/>
    <property type="project" value="InterPro"/>
</dbReference>
<dbReference type="InterPro" id="IPR001387">
    <property type="entry name" value="Cro/C1-type_HTH"/>
</dbReference>
<dbReference type="SUPFAM" id="SSF47413">
    <property type="entry name" value="lambda repressor-like DNA-binding domains"/>
    <property type="match status" value="1"/>
</dbReference>
<evidence type="ECO:0000313" key="3">
    <source>
        <dbReference type="Proteomes" id="UP000233766"/>
    </source>
</evidence>
<dbReference type="Pfam" id="PF13560">
    <property type="entry name" value="HTH_31"/>
    <property type="match status" value="1"/>
</dbReference>
<dbReference type="Gene3D" id="1.10.260.40">
    <property type="entry name" value="lambda repressor-like DNA-binding domains"/>
    <property type="match status" value="1"/>
</dbReference>
<evidence type="ECO:0000313" key="2">
    <source>
        <dbReference type="EMBL" id="PKV80595.1"/>
    </source>
</evidence>
<dbReference type="AlphaFoldDB" id="A0A2N3VG72"/>
<dbReference type="EMBL" id="PJMW01000002">
    <property type="protein sequence ID" value="PKV80595.1"/>
    <property type="molecule type" value="Genomic_DNA"/>
</dbReference>
<dbReference type="Proteomes" id="UP000233766">
    <property type="component" value="Unassembled WGS sequence"/>
</dbReference>
<dbReference type="InterPro" id="IPR043917">
    <property type="entry name" value="DUF5753"/>
</dbReference>
<dbReference type="CDD" id="cd00093">
    <property type="entry name" value="HTH_XRE"/>
    <property type="match status" value="1"/>
</dbReference>
<organism evidence="2 3">
    <name type="scientific">Nocardia fluminea</name>
    <dbReference type="NCBI Taxonomy" id="134984"/>
    <lineage>
        <taxon>Bacteria</taxon>
        <taxon>Bacillati</taxon>
        <taxon>Actinomycetota</taxon>
        <taxon>Actinomycetes</taxon>
        <taxon>Mycobacteriales</taxon>
        <taxon>Nocardiaceae</taxon>
        <taxon>Nocardia</taxon>
    </lineage>
</organism>
<sequence length="333" mass="37098">MHRAAQPSGVPRGLADHHARPYATFFAERVTARSRSAIMRFMAGKRTTLTVRLRRLAAMLRELRESAQLSKEDVSARTGINVTTLYRIEMAQARPQRRTLGAMLDLYQVDDKMREEALSLLTDALKPGMSRPYEGAVSEVYANYINFEAEALSARQYQTSTVPGLLQTFEYAAAVIDTSMPRLDAAVMESRAQARMDRAINLTKDDPLELWVVMDEAAIRRVVGGPATMAGQLDRLLDETKRKNVILQVLPFDAGAHPGMAGSFTLLDFRNPVDPELVYVESMSVHDLVEGHSEIRRFGVIFDQLRAMALSPRDSAKLITEARDAITRSASAQ</sequence>
<comment type="caution">
    <text evidence="2">The sequence shown here is derived from an EMBL/GenBank/DDBJ whole genome shotgun (WGS) entry which is preliminary data.</text>
</comment>
<dbReference type="PROSITE" id="PS50943">
    <property type="entry name" value="HTH_CROC1"/>
    <property type="match status" value="1"/>
</dbReference>
<feature type="domain" description="HTH cro/C1-type" evidence="1">
    <location>
        <begin position="60"/>
        <end position="114"/>
    </location>
</feature>
<dbReference type="InterPro" id="IPR010982">
    <property type="entry name" value="Lambda_DNA-bd_dom_sf"/>
</dbReference>
<dbReference type="Pfam" id="PF19054">
    <property type="entry name" value="DUF5753"/>
    <property type="match status" value="1"/>
</dbReference>
<name>A0A2N3VG72_9NOCA</name>
<proteinExistence type="predicted"/>
<protein>
    <submittedName>
        <fullName evidence="2">Helix-turn-helix protein</fullName>
    </submittedName>
</protein>
<keyword evidence="3" id="KW-1185">Reference proteome</keyword>
<gene>
    <name evidence="2" type="ORF">ATK86_5027</name>
</gene>